<name>A0A1E4SRA6_9ASCO</name>
<dbReference type="EMBL" id="KV453909">
    <property type="protein sequence ID" value="ODV82046.1"/>
    <property type="molecule type" value="Genomic_DNA"/>
</dbReference>
<dbReference type="RefSeq" id="XP_020067168.1">
    <property type="nucleotide sequence ID" value="XM_020207204.1"/>
</dbReference>
<reference evidence="2" key="1">
    <citation type="submission" date="2016-05" db="EMBL/GenBank/DDBJ databases">
        <title>Comparative genomics of biotechnologically important yeasts.</title>
        <authorList>
            <consortium name="DOE Joint Genome Institute"/>
            <person name="Riley R."/>
            <person name="Haridas S."/>
            <person name="Wolfe K.H."/>
            <person name="Lopes M.R."/>
            <person name="Hittinger C.T."/>
            <person name="Goker M."/>
            <person name="Salamov A."/>
            <person name="Wisecaver J."/>
            <person name="Long T.M."/>
            <person name="Aerts A.L."/>
            <person name="Barry K."/>
            <person name="Choi C."/>
            <person name="Clum A."/>
            <person name="Coughlan A.Y."/>
            <person name="Deshpande S."/>
            <person name="Douglass A.P."/>
            <person name="Hanson S.J."/>
            <person name="Klenk H.-P."/>
            <person name="Labutti K."/>
            <person name="Lapidus A."/>
            <person name="Lindquist E."/>
            <person name="Lipzen A."/>
            <person name="Meier-Kolthoff J.P."/>
            <person name="Ohm R.A."/>
            <person name="Otillar R.P."/>
            <person name="Pangilinan J."/>
            <person name="Peng Y."/>
            <person name="Rokas A."/>
            <person name="Rosa C.A."/>
            <person name="Scheuner C."/>
            <person name="Sibirny A.A."/>
            <person name="Slot J.C."/>
            <person name="Stielow J.B."/>
            <person name="Sun H."/>
            <person name="Kurtzman C.P."/>
            <person name="Blackwell M."/>
            <person name="Grigoriev I.V."/>
            <person name="Jeffries T.W."/>
        </authorList>
    </citation>
    <scope>NUCLEOTIDE SEQUENCE [LARGE SCALE GENOMIC DNA]</scope>
    <source>
        <strain evidence="2">NRRL Y-17324</strain>
    </source>
</reference>
<accession>A0A1E4SRA6</accession>
<evidence type="ECO:0000313" key="1">
    <source>
        <dbReference type="EMBL" id="ODV82046.1"/>
    </source>
</evidence>
<gene>
    <name evidence="1" type="ORF">CANTADRAFT_24728</name>
</gene>
<dbReference type="Proteomes" id="UP000094285">
    <property type="component" value="Unassembled WGS sequence"/>
</dbReference>
<evidence type="ECO:0000313" key="2">
    <source>
        <dbReference type="Proteomes" id="UP000094285"/>
    </source>
</evidence>
<protein>
    <submittedName>
        <fullName evidence="1">Uncharacterized protein</fullName>
    </submittedName>
</protein>
<keyword evidence="2" id="KW-1185">Reference proteome</keyword>
<dbReference type="GeneID" id="30981341"/>
<sequence>MEGTYLVFLINKEIPTSEEEFEYEGFNYYENLEFHACKKEKEVKKFLMHCDPEKYSEYYFVVHEGVKAKHRLYSRYRADMLTCLGEITNVVGTIETLFFWQEQRFDYKEGMIVDKDDKVNVYTEIPIEVDDEKLRVIPTQPDEFKGYKRELKFDHWFPPSYHFYVTKDKIYKKNVARTLEYQEEYDISQLQDILKGISSDDRD</sequence>
<proteinExistence type="predicted"/>
<dbReference type="AlphaFoldDB" id="A0A1E4SRA6"/>
<organism evidence="1 2">
    <name type="scientific">Suhomyces tanzawaensis NRRL Y-17324</name>
    <dbReference type="NCBI Taxonomy" id="984487"/>
    <lineage>
        <taxon>Eukaryota</taxon>
        <taxon>Fungi</taxon>
        <taxon>Dikarya</taxon>
        <taxon>Ascomycota</taxon>
        <taxon>Saccharomycotina</taxon>
        <taxon>Pichiomycetes</taxon>
        <taxon>Debaryomycetaceae</taxon>
        <taxon>Suhomyces</taxon>
    </lineage>
</organism>